<evidence type="ECO:0000313" key="3">
    <source>
        <dbReference type="EMBL" id="SUO95806.1"/>
    </source>
</evidence>
<dbReference type="Gene3D" id="3.40.50.1820">
    <property type="entry name" value="alpha/beta hydrolase"/>
    <property type="match status" value="1"/>
</dbReference>
<proteinExistence type="predicted"/>
<evidence type="ECO:0000259" key="2">
    <source>
        <dbReference type="Pfam" id="PF12146"/>
    </source>
</evidence>
<keyword evidence="1" id="KW-0472">Membrane</keyword>
<keyword evidence="1" id="KW-1133">Transmembrane helix</keyword>
<organism evidence="3 4">
    <name type="scientific">Suttonella ornithocola</name>
    <dbReference type="NCBI Taxonomy" id="279832"/>
    <lineage>
        <taxon>Bacteria</taxon>
        <taxon>Pseudomonadati</taxon>
        <taxon>Pseudomonadota</taxon>
        <taxon>Gammaproteobacteria</taxon>
        <taxon>Cardiobacteriales</taxon>
        <taxon>Cardiobacteriaceae</taxon>
        <taxon>Suttonella</taxon>
    </lineage>
</organism>
<dbReference type="InterPro" id="IPR022742">
    <property type="entry name" value="Hydrolase_4"/>
</dbReference>
<feature type="transmembrane region" description="Helical" evidence="1">
    <location>
        <begin position="12"/>
        <end position="31"/>
    </location>
</feature>
<keyword evidence="4" id="KW-1185">Reference proteome</keyword>
<dbReference type="GO" id="GO:0016740">
    <property type="term" value="F:transferase activity"/>
    <property type="evidence" value="ECO:0007669"/>
    <property type="project" value="UniProtKB-KW"/>
</dbReference>
<accession>A0A380MUT3</accession>
<sequence>MRLKYSPIKTFFSILLLLFLAVFIGITLYFWQAAKTFQQQPATEISLPNLNGFNLKNITCEPSECLLLTLDKPNLLAPKWKNFRQEIQKHNPSLSDSNQPQAILILLHGLHGQKEQFLAIAARYAAIGFAVIIPDLAAHGTNQAKSNAFGSQVSETKIVFSALQAAQKHFQKPLPVSLWGYSMGGSYANFAAAQAPDTFQALVIVSSFAQIDDVLKNKISYLPDFIQKLLIAYFNKIVLLRTGVNTHLIQPQKAAQKIALPIFQVHGALDKLVPPSQAQILHDTYPSSQKTLLIVPDAGHNDIVRSAKKQNIL</sequence>
<keyword evidence="1" id="KW-0812">Transmembrane</keyword>
<dbReference type="Pfam" id="PF12146">
    <property type="entry name" value="Hydrolase_4"/>
    <property type="match status" value="1"/>
</dbReference>
<dbReference type="Proteomes" id="UP000254601">
    <property type="component" value="Unassembled WGS sequence"/>
</dbReference>
<dbReference type="SUPFAM" id="SSF53474">
    <property type="entry name" value="alpha/beta-Hydrolases"/>
    <property type="match status" value="1"/>
</dbReference>
<dbReference type="PANTHER" id="PTHR43358">
    <property type="entry name" value="ALPHA/BETA-HYDROLASE"/>
    <property type="match status" value="1"/>
</dbReference>
<dbReference type="OrthoDB" id="9799989at2"/>
<reference evidence="3 4" key="1">
    <citation type="submission" date="2018-06" db="EMBL/GenBank/DDBJ databases">
        <authorList>
            <consortium name="Pathogen Informatics"/>
            <person name="Doyle S."/>
        </authorList>
    </citation>
    <scope>NUCLEOTIDE SEQUENCE [LARGE SCALE GENOMIC DNA]</scope>
    <source>
        <strain evidence="3 4">NCTC13337</strain>
    </source>
</reference>
<feature type="domain" description="Serine aminopeptidase S33" evidence="2">
    <location>
        <begin position="99"/>
        <end position="237"/>
    </location>
</feature>
<keyword evidence="3" id="KW-0808">Transferase</keyword>
<name>A0A380MUT3_9GAMM</name>
<evidence type="ECO:0000256" key="1">
    <source>
        <dbReference type="SAM" id="Phobius"/>
    </source>
</evidence>
<gene>
    <name evidence="3" type="ORF">NCTC13337_01593</name>
</gene>
<dbReference type="PANTHER" id="PTHR43358:SF4">
    <property type="entry name" value="ALPHA_BETA HYDROLASE FOLD-1 DOMAIN-CONTAINING PROTEIN"/>
    <property type="match status" value="1"/>
</dbReference>
<evidence type="ECO:0000313" key="4">
    <source>
        <dbReference type="Proteomes" id="UP000254601"/>
    </source>
</evidence>
<dbReference type="InterPro" id="IPR029058">
    <property type="entry name" value="AB_hydrolase_fold"/>
</dbReference>
<dbReference type="AlphaFoldDB" id="A0A380MUT3"/>
<dbReference type="EMBL" id="UHIC01000001">
    <property type="protein sequence ID" value="SUO95806.1"/>
    <property type="molecule type" value="Genomic_DNA"/>
</dbReference>
<dbReference type="RefSeq" id="WP_072577340.1">
    <property type="nucleotide sequence ID" value="NZ_LWHB01000159.1"/>
</dbReference>
<protein>
    <submittedName>
        <fullName evidence="3">Acetoin dehydrogenase E2 subunit dihydrolipoyllysine-residue acetyltransferase</fullName>
    </submittedName>
</protein>
<dbReference type="InterPro" id="IPR052920">
    <property type="entry name" value="DNA-binding_regulatory"/>
</dbReference>